<evidence type="ECO:0000313" key="2">
    <source>
        <dbReference type="Proteomes" id="UP001307889"/>
    </source>
</evidence>
<evidence type="ECO:0000313" key="1">
    <source>
        <dbReference type="EMBL" id="BET02266.1"/>
    </source>
</evidence>
<reference evidence="1 2" key="1">
    <citation type="submission" date="2023-09" db="EMBL/GenBank/DDBJ databases">
        <title>Nesidiocoris tenuis whole genome shotgun sequence.</title>
        <authorList>
            <person name="Shibata T."/>
            <person name="Shimoda M."/>
            <person name="Kobayashi T."/>
            <person name="Uehara T."/>
        </authorList>
    </citation>
    <scope>NUCLEOTIDE SEQUENCE [LARGE SCALE GENOMIC DNA]</scope>
    <source>
        <strain evidence="1 2">Japan</strain>
    </source>
</reference>
<sequence>MYFSSSQVMGHTTCMSAFAMFLGISAIDISLAYHSKTGTPDLLRLPLSAVPFSRDIHPGDASTSIHSAKNYRSFRPLSKRSLETRP</sequence>
<dbReference type="Proteomes" id="UP001307889">
    <property type="component" value="Chromosome 14"/>
</dbReference>
<keyword evidence="2" id="KW-1185">Reference proteome</keyword>
<organism evidence="1 2">
    <name type="scientific">Nesidiocoris tenuis</name>
    <dbReference type="NCBI Taxonomy" id="355587"/>
    <lineage>
        <taxon>Eukaryota</taxon>
        <taxon>Metazoa</taxon>
        <taxon>Ecdysozoa</taxon>
        <taxon>Arthropoda</taxon>
        <taxon>Hexapoda</taxon>
        <taxon>Insecta</taxon>
        <taxon>Pterygota</taxon>
        <taxon>Neoptera</taxon>
        <taxon>Paraneoptera</taxon>
        <taxon>Hemiptera</taxon>
        <taxon>Heteroptera</taxon>
        <taxon>Panheteroptera</taxon>
        <taxon>Cimicomorpha</taxon>
        <taxon>Miridae</taxon>
        <taxon>Dicyphina</taxon>
        <taxon>Nesidiocoris</taxon>
    </lineage>
</organism>
<dbReference type="EMBL" id="AP028922">
    <property type="protein sequence ID" value="BET02266.1"/>
    <property type="molecule type" value="Genomic_DNA"/>
</dbReference>
<gene>
    <name evidence="1" type="ORF">NTJ_15084</name>
</gene>
<proteinExistence type="predicted"/>
<name>A0ABN7BD11_9HEMI</name>
<accession>A0ABN7BD11</accession>
<protein>
    <submittedName>
        <fullName evidence="1">Uncharacterized protein</fullName>
    </submittedName>
</protein>